<feature type="transmembrane region" description="Helical" evidence="1">
    <location>
        <begin position="55"/>
        <end position="78"/>
    </location>
</feature>
<feature type="transmembrane region" description="Helical" evidence="1">
    <location>
        <begin position="349"/>
        <end position="368"/>
    </location>
</feature>
<dbReference type="Proteomes" id="UP000318138">
    <property type="component" value="Chromosome"/>
</dbReference>
<keyword evidence="1" id="KW-1133">Transmembrane helix</keyword>
<dbReference type="PIRSF" id="PIRSF032908">
    <property type="entry name" value="UCP032908"/>
    <property type="match status" value="1"/>
</dbReference>
<feature type="transmembrane region" description="Helical" evidence="1">
    <location>
        <begin position="192"/>
        <end position="212"/>
    </location>
</feature>
<dbReference type="EMBL" id="CP041372">
    <property type="protein sequence ID" value="QKS71250.1"/>
    <property type="molecule type" value="Genomic_DNA"/>
</dbReference>
<dbReference type="InterPro" id="IPR014574">
    <property type="entry name" value="UCP032908"/>
</dbReference>
<dbReference type="PANTHER" id="PTHR37810">
    <property type="entry name" value="IMMUNITY PROTEIN SDPI"/>
    <property type="match status" value="1"/>
</dbReference>
<proteinExistence type="predicted"/>
<evidence type="ECO:0000259" key="2">
    <source>
        <dbReference type="Pfam" id="PF19124"/>
    </source>
</evidence>
<dbReference type="InterPro" id="IPR043831">
    <property type="entry name" value="DUF5808"/>
</dbReference>
<feature type="transmembrane region" description="Helical" evidence="1">
    <location>
        <begin position="268"/>
        <end position="289"/>
    </location>
</feature>
<keyword evidence="4" id="KW-1185">Reference proteome</keyword>
<sequence>MMGYVSILLLLSLFIPIAIILTSIPFLTRKTESFGVSIPEKEYDSPILKSWRKRYVVIMLITSLILIIAFFSIGAPLSNNEQNISIFFACSILVYLAVAFLIYLSFHKKMKQLKKDSNWTAHKQQTIAIRTDFRTQKLHYSNLFYAIPFGITLLTAVLTYVFYSSLPDTLPVRINTFSGSLSSVETTIRSAFFLPIMQLYLLLVFVLLNTVIARSKQQLNAEDPERSYQQLKVFRRRWSLFLLLTSILLTALFSFIQWTYFYQPDPAVITYISLAITGMIVVAAMILSFSTGQGGSRITYSSGQEPTRIDRDDDTYWKLGQFYVNKHDPSLFLEKRFGVGWTINFARPLAWMILIGIIATAISLPLLLM</sequence>
<evidence type="ECO:0000313" key="4">
    <source>
        <dbReference type="Proteomes" id="UP000318138"/>
    </source>
</evidence>
<feature type="transmembrane region" description="Helical" evidence="1">
    <location>
        <begin position="84"/>
        <end position="106"/>
    </location>
</feature>
<protein>
    <recommendedName>
        <fullName evidence="2">DUF5808 domain-containing protein</fullName>
    </recommendedName>
</protein>
<accession>A0A859FEE9</accession>
<feature type="domain" description="DUF5808" evidence="2">
    <location>
        <begin position="327"/>
        <end position="351"/>
    </location>
</feature>
<name>A0A859FEE9_9BACI</name>
<dbReference type="PANTHER" id="PTHR37810:SF9">
    <property type="entry name" value="MEMBRANE PROTEIN"/>
    <property type="match status" value="1"/>
</dbReference>
<keyword evidence="1" id="KW-0472">Membrane</keyword>
<organism evidence="3 4">
    <name type="scientific">Paenalkalicoccus suaedae</name>
    <dbReference type="NCBI Taxonomy" id="2592382"/>
    <lineage>
        <taxon>Bacteria</taxon>
        <taxon>Bacillati</taxon>
        <taxon>Bacillota</taxon>
        <taxon>Bacilli</taxon>
        <taxon>Bacillales</taxon>
        <taxon>Bacillaceae</taxon>
        <taxon>Paenalkalicoccus</taxon>
    </lineage>
</organism>
<feature type="transmembrane region" description="Helical" evidence="1">
    <location>
        <begin position="240"/>
        <end position="262"/>
    </location>
</feature>
<reference evidence="4" key="1">
    <citation type="submission" date="2019-07" db="EMBL/GenBank/DDBJ databases">
        <title>Bacillus alkalisoli sp. nov. isolated from saline soil.</title>
        <authorList>
            <person name="Sun J.-Q."/>
            <person name="Xu L."/>
        </authorList>
    </citation>
    <scope>NUCLEOTIDE SEQUENCE [LARGE SCALE GENOMIC DNA]</scope>
    <source>
        <strain evidence="4">M4U3P1</strain>
    </source>
</reference>
<dbReference type="GO" id="GO:0009636">
    <property type="term" value="P:response to toxic substance"/>
    <property type="evidence" value="ECO:0007669"/>
    <property type="project" value="TreeGrafter"/>
</dbReference>
<keyword evidence="1" id="KW-0812">Transmembrane</keyword>
<dbReference type="KEGG" id="psua:FLK61_31565"/>
<dbReference type="AlphaFoldDB" id="A0A859FEE9"/>
<dbReference type="Pfam" id="PF19124">
    <property type="entry name" value="DUF5808"/>
    <property type="match status" value="1"/>
</dbReference>
<evidence type="ECO:0000256" key="1">
    <source>
        <dbReference type="SAM" id="Phobius"/>
    </source>
</evidence>
<gene>
    <name evidence="3" type="ORF">FLK61_31565</name>
</gene>
<evidence type="ECO:0000313" key="3">
    <source>
        <dbReference type="EMBL" id="QKS71250.1"/>
    </source>
</evidence>
<feature type="transmembrane region" description="Helical" evidence="1">
    <location>
        <begin position="6"/>
        <end position="27"/>
    </location>
</feature>
<feature type="transmembrane region" description="Helical" evidence="1">
    <location>
        <begin position="143"/>
        <end position="163"/>
    </location>
</feature>